<keyword evidence="12" id="KW-0539">Nucleus</keyword>
<comment type="caution">
    <text evidence="16">The sequence shown here is derived from an EMBL/GenBank/DDBJ whole genome shotgun (WGS) entry which is preliminary data.</text>
</comment>
<evidence type="ECO:0000256" key="7">
    <source>
        <dbReference type="ARBA" id="ARBA00022490"/>
    </source>
</evidence>
<evidence type="ECO:0000256" key="9">
    <source>
        <dbReference type="ARBA" id="ARBA00022829"/>
    </source>
</evidence>
<reference evidence="16 17" key="1">
    <citation type="journal article" date="2011" name="J. Gen. Appl. Microbiol.">
        <title>Draft genome sequencing of the enigmatic yeast Saitoella complicata.</title>
        <authorList>
            <person name="Nishida H."/>
            <person name="Hamamoto M."/>
            <person name="Sugiyama J."/>
        </authorList>
    </citation>
    <scope>NUCLEOTIDE SEQUENCE [LARGE SCALE GENOMIC DNA]</scope>
    <source>
        <strain evidence="16 17">NRRL Y-17804</strain>
    </source>
</reference>
<dbReference type="OrthoDB" id="5586015at2759"/>
<keyword evidence="13" id="KW-0137">Centromere</keyword>
<comment type="subcellular location">
    <subcellularLocation>
        <location evidence="3">Chromosome</location>
        <location evidence="3">Centromere</location>
        <location evidence="3">Kinetochore</location>
    </subcellularLocation>
    <subcellularLocation>
        <location evidence="2">Cytoplasm</location>
        <location evidence="2">Cytoskeleton</location>
        <location evidence="2">Spindle</location>
    </subcellularLocation>
    <subcellularLocation>
        <location evidence="1">Nucleus</location>
    </subcellularLocation>
</comment>
<name>A0A0E9NHT0_SAICN</name>
<evidence type="ECO:0000313" key="17">
    <source>
        <dbReference type="Proteomes" id="UP000033140"/>
    </source>
</evidence>
<evidence type="ECO:0000256" key="8">
    <source>
        <dbReference type="ARBA" id="ARBA00022701"/>
    </source>
</evidence>
<evidence type="ECO:0000313" key="16">
    <source>
        <dbReference type="EMBL" id="GAO49422.1"/>
    </source>
</evidence>
<protein>
    <recommendedName>
        <fullName evidence="5">DASH complex subunit DAM1</fullName>
    </recommendedName>
    <alternativeName>
        <fullName evidence="14">Outer kinetochore protein DAM1</fullName>
    </alternativeName>
</protein>
<reference evidence="16 17" key="2">
    <citation type="journal article" date="2014" name="J. Gen. Appl. Microbiol.">
        <title>The early diverging ascomycetous budding yeast Saitoella complicata has three histone deacetylases belonging to the Clr6, Hos2, and Rpd3 lineages.</title>
        <authorList>
            <person name="Nishida H."/>
            <person name="Matsumoto T."/>
            <person name="Kondo S."/>
            <person name="Hamamoto M."/>
            <person name="Yoshikawa H."/>
        </authorList>
    </citation>
    <scope>NUCLEOTIDE SEQUENCE [LARGE SCALE GENOMIC DNA]</scope>
    <source>
        <strain evidence="16 17">NRRL Y-17804</strain>
    </source>
</reference>
<keyword evidence="17" id="KW-1185">Reference proteome</keyword>
<dbReference type="AlphaFoldDB" id="A0A0E9NHT0"/>
<dbReference type="RefSeq" id="XP_019027190.1">
    <property type="nucleotide sequence ID" value="XM_019167134.1"/>
</dbReference>
<keyword evidence="7" id="KW-0963">Cytoplasm</keyword>
<evidence type="ECO:0000256" key="5">
    <source>
        <dbReference type="ARBA" id="ARBA00020497"/>
    </source>
</evidence>
<keyword evidence="11" id="KW-0206">Cytoskeleton</keyword>
<evidence type="ECO:0000256" key="2">
    <source>
        <dbReference type="ARBA" id="ARBA00004186"/>
    </source>
</evidence>
<dbReference type="GO" id="GO:0044732">
    <property type="term" value="C:mitotic spindle pole body"/>
    <property type="evidence" value="ECO:0007669"/>
    <property type="project" value="TreeGrafter"/>
</dbReference>
<dbReference type="OMA" id="AHGYGNS"/>
<dbReference type="GO" id="GO:1990758">
    <property type="term" value="P:mitotic sister chromatid biorientation"/>
    <property type="evidence" value="ECO:0007669"/>
    <property type="project" value="TreeGrafter"/>
</dbReference>
<dbReference type="GO" id="GO:0042729">
    <property type="term" value="C:DASH complex"/>
    <property type="evidence" value="ECO:0007669"/>
    <property type="project" value="InterPro"/>
</dbReference>
<evidence type="ECO:0000256" key="14">
    <source>
        <dbReference type="ARBA" id="ARBA00030453"/>
    </source>
</evidence>
<accession>A0A0E9NHT0</accession>
<organism evidence="16 17">
    <name type="scientific">Saitoella complicata (strain BCRC 22490 / CBS 7301 / JCM 7358 / NBRC 10748 / NRRL Y-17804)</name>
    <dbReference type="NCBI Taxonomy" id="698492"/>
    <lineage>
        <taxon>Eukaryota</taxon>
        <taxon>Fungi</taxon>
        <taxon>Dikarya</taxon>
        <taxon>Ascomycota</taxon>
        <taxon>Taphrinomycotina</taxon>
        <taxon>Taphrinomycotina incertae sedis</taxon>
        <taxon>Saitoella</taxon>
    </lineage>
</organism>
<comment type="similarity">
    <text evidence="4">Belongs to the DASH complex DAM1 family.</text>
</comment>
<feature type="compositionally biased region" description="Gly residues" evidence="15">
    <location>
        <begin position="156"/>
        <end position="172"/>
    </location>
</feature>
<dbReference type="GO" id="GO:1990537">
    <property type="term" value="C:mitotic spindle polar microtubule"/>
    <property type="evidence" value="ECO:0007669"/>
    <property type="project" value="TreeGrafter"/>
</dbReference>
<dbReference type="EMBL" id="BACD03000022">
    <property type="protein sequence ID" value="GAO49422.1"/>
    <property type="molecule type" value="Genomic_DNA"/>
</dbReference>
<feature type="region of interest" description="Disordered" evidence="15">
    <location>
        <begin position="109"/>
        <end position="128"/>
    </location>
</feature>
<dbReference type="PANTHER" id="PTHR28113">
    <property type="entry name" value="DASH COMPLEX SUBUNIT DAM1"/>
    <property type="match status" value="1"/>
</dbReference>
<evidence type="ECO:0000256" key="3">
    <source>
        <dbReference type="ARBA" id="ARBA00004629"/>
    </source>
</evidence>
<evidence type="ECO:0000256" key="11">
    <source>
        <dbReference type="ARBA" id="ARBA00023212"/>
    </source>
</evidence>
<proteinExistence type="inferred from homology"/>
<dbReference type="PANTHER" id="PTHR28113:SF1">
    <property type="entry name" value="DASH COMPLEX SUBUNIT DAM1"/>
    <property type="match status" value="1"/>
</dbReference>
<feature type="region of interest" description="Disordered" evidence="15">
    <location>
        <begin position="1"/>
        <end position="29"/>
    </location>
</feature>
<feature type="compositionally biased region" description="Polar residues" evidence="15">
    <location>
        <begin position="19"/>
        <end position="29"/>
    </location>
</feature>
<evidence type="ECO:0000256" key="1">
    <source>
        <dbReference type="ARBA" id="ARBA00004123"/>
    </source>
</evidence>
<dbReference type="Proteomes" id="UP000033140">
    <property type="component" value="Unassembled WGS sequence"/>
</dbReference>
<keyword evidence="6" id="KW-0158">Chromosome</keyword>
<evidence type="ECO:0000256" key="4">
    <source>
        <dbReference type="ARBA" id="ARBA00010073"/>
    </source>
</evidence>
<dbReference type="Pfam" id="PF08653">
    <property type="entry name" value="DASH_Dam1"/>
    <property type="match status" value="1"/>
</dbReference>
<sequence length="190" mass="20426">MSIRRSSRPTTPLRRVQRGSFSELSRNESSATFPLDAMEPAFAEVSDALSDLHINLEQLQGMHESLAKFSESFASFLYGLNMNAFCVDFPEAPVPESFKRAEQEAALQRQVAAAAPPSSFRHPDSDQTFMTNETSFVEEPPARSQTSRQAPTKAGPGAGTSRGRGTARGTGRGASATRGSGIGRGRGRGM</sequence>
<evidence type="ECO:0000256" key="10">
    <source>
        <dbReference type="ARBA" id="ARBA00022838"/>
    </source>
</evidence>
<keyword evidence="8" id="KW-0493">Microtubule</keyword>
<reference evidence="16 17" key="3">
    <citation type="journal article" date="2015" name="Genome Announc.">
        <title>Draft Genome Sequence of the Archiascomycetous Yeast Saitoella complicata.</title>
        <authorList>
            <person name="Yamauchi K."/>
            <person name="Kondo S."/>
            <person name="Hamamoto M."/>
            <person name="Takahashi Y."/>
            <person name="Ogura Y."/>
            <person name="Hayashi T."/>
            <person name="Nishida H."/>
        </authorList>
    </citation>
    <scope>NUCLEOTIDE SEQUENCE [LARGE SCALE GENOMIC DNA]</scope>
    <source>
        <strain evidence="16 17">NRRL Y-17804</strain>
    </source>
</reference>
<dbReference type="InterPro" id="IPR013962">
    <property type="entry name" value="DASH_Dam1"/>
</dbReference>
<keyword evidence="9" id="KW-0159">Chromosome partition</keyword>
<keyword evidence="10" id="KW-0995">Kinetochore</keyword>
<dbReference type="STRING" id="698492.A0A0E9NHT0"/>
<feature type="region of interest" description="Disordered" evidence="15">
    <location>
        <begin position="135"/>
        <end position="190"/>
    </location>
</feature>
<evidence type="ECO:0000256" key="12">
    <source>
        <dbReference type="ARBA" id="ARBA00023242"/>
    </source>
</evidence>
<evidence type="ECO:0000256" key="15">
    <source>
        <dbReference type="SAM" id="MobiDB-lite"/>
    </source>
</evidence>
<gene>
    <name evidence="16" type="ORF">G7K_3572-t1</name>
</gene>
<evidence type="ECO:0000256" key="13">
    <source>
        <dbReference type="ARBA" id="ARBA00023328"/>
    </source>
</evidence>
<evidence type="ECO:0000256" key="6">
    <source>
        <dbReference type="ARBA" id="ARBA00022454"/>
    </source>
</evidence>